<evidence type="ECO:0000313" key="15">
    <source>
        <dbReference type="EMBL" id="OEU88558.1"/>
    </source>
</evidence>
<evidence type="ECO:0000256" key="6">
    <source>
        <dbReference type="ARBA" id="ARBA00019129"/>
    </source>
</evidence>
<evidence type="ECO:0000256" key="4">
    <source>
        <dbReference type="ARBA" id="ARBA00006571"/>
    </source>
</evidence>
<comment type="catalytic activity">
    <reaction evidence="1">
        <text>Hydrolyzes proteins with a preference for Tyr or Phe in the P1' position. Has no action on amino-acid p-nitroanilides.</text>
        <dbReference type="EC" id="3.4.24.77"/>
    </reaction>
</comment>
<dbReference type="SUPFAM" id="SSF55486">
    <property type="entry name" value="Metalloproteases ('zincins'), catalytic domain"/>
    <property type="match status" value="1"/>
</dbReference>
<gene>
    <name evidence="15" type="ORF">AN215_16290</name>
</gene>
<dbReference type="Pfam" id="PF02031">
    <property type="entry name" value="Peptidase_M7"/>
    <property type="match status" value="1"/>
</dbReference>
<dbReference type="Proteomes" id="UP000176087">
    <property type="component" value="Unassembled WGS sequence"/>
</dbReference>
<protein>
    <recommendedName>
        <fullName evidence="6">Extracellular small neutral protease</fullName>
        <ecNumber evidence="5">3.4.24.77</ecNumber>
    </recommendedName>
    <alternativeName>
        <fullName evidence="14">Snapalysin</fullName>
    </alternativeName>
</protein>
<evidence type="ECO:0000256" key="13">
    <source>
        <dbReference type="ARBA" id="ARBA00023157"/>
    </source>
</evidence>
<comment type="cofactor">
    <cofactor evidence="2">
        <name>Zn(2+)</name>
        <dbReference type="ChEBI" id="CHEBI:29105"/>
    </cofactor>
</comment>
<comment type="similarity">
    <text evidence="4">Belongs to the peptidase M7 family.</text>
</comment>
<keyword evidence="7" id="KW-0964">Secreted</keyword>
<keyword evidence="13" id="KW-1015">Disulfide bond</keyword>
<dbReference type="GO" id="GO:0008270">
    <property type="term" value="F:zinc ion binding"/>
    <property type="evidence" value="ECO:0007669"/>
    <property type="project" value="InterPro"/>
</dbReference>
<evidence type="ECO:0000256" key="3">
    <source>
        <dbReference type="ARBA" id="ARBA00004613"/>
    </source>
</evidence>
<evidence type="ECO:0000256" key="5">
    <source>
        <dbReference type="ARBA" id="ARBA00012325"/>
    </source>
</evidence>
<evidence type="ECO:0000313" key="16">
    <source>
        <dbReference type="Proteomes" id="UP000176087"/>
    </source>
</evidence>
<evidence type="ECO:0000256" key="12">
    <source>
        <dbReference type="ARBA" id="ARBA00023049"/>
    </source>
</evidence>
<keyword evidence="11" id="KW-0862">Zinc</keyword>
<evidence type="ECO:0000256" key="2">
    <source>
        <dbReference type="ARBA" id="ARBA00001947"/>
    </source>
</evidence>
<keyword evidence="16" id="KW-1185">Reference proteome</keyword>
<dbReference type="InterPro" id="IPR000013">
    <property type="entry name" value="Peptidase_M7"/>
</dbReference>
<sequence length="154" mass="15784">MPEAGPAAGAGRGEAVLLTYDASAAEGFAGAIRTAAESWNDRVPEVRLQRARSGTEADIRIVATKGWPGAEPQGPSLGKGTVSIGRRALAQGHDAIRIVSHEFGHLLGLEDRQPGPCSSVMSGKSAGTACTNSYPSAAEIREVRGNFGSAAGSR</sequence>
<dbReference type="STRING" id="933944.AN215_16290"/>
<evidence type="ECO:0000256" key="11">
    <source>
        <dbReference type="ARBA" id="ARBA00022833"/>
    </source>
</evidence>
<comment type="subcellular location">
    <subcellularLocation>
        <location evidence="3">Secreted</location>
    </subcellularLocation>
</comment>
<dbReference type="EMBL" id="LJGT01000040">
    <property type="protein sequence ID" value="OEU88558.1"/>
    <property type="molecule type" value="Genomic_DNA"/>
</dbReference>
<dbReference type="GO" id="GO:0006508">
    <property type="term" value="P:proteolysis"/>
    <property type="evidence" value="ECO:0007669"/>
    <property type="project" value="UniProtKB-KW"/>
</dbReference>
<evidence type="ECO:0000256" key="14">
    <source>
        <dbReference type="ARBA" id="ARBA00029927"/>
    </source>
</evidence>
<proteinExistence type="inferred from homology"/>
<keyword evidence="12" id="KW-0482">Metalloprotease</keyword>
<evidence type="ECO:0000256" key="7">
    <source>
        <dbReference type="ARBA" id="ARBA00022525"/>
    </source>
</evidence>
<evidence type="ECO:0000256" key="10">
    <source>
        <dbReference type="ARBA" id="ARBA00022801"/>
    </source>
</evidence>
<evidence type="ECO:0000256" key="8">
    <source>
        <dbReference type="ARBA" id="ARBA00022670"/>
    </source>
</evidence>
<name>A0A1E7JLP7_9ACTN</name>
<dbReference type="AlphaFoldDB" id="A0A1E7JLP7"/>
<keyword evidence="9" id="KW-0479">Metal-binding</keyword>
<dbReference type="EC" id="3.4.24.77" evidence="5"/>
<evidence type="ECO:0000256" key="1">
    <source>
        <dbReference type="ARBA" id="ARBA00000612"/>
    </source>
</evidence>
<comment type="caution">
    <text evidence="15">The sequence shown here is derived from an EMBL/GenBank/DDBJ whole genome shotgun (WGS) entry which is preliminary data.</text>
</comment>
<dbReference type="GO" id="GO:0004222">
    <property type="term" value="F:metalloendopeptidase activity"/>
    <property type="evidence" value="ECO:0007669"/>
    <property type="project" value="InterPro"/>
</dbReference>
<dbReference type="Gene3D" id="3.40.390.10">
    <property type="entry name" value="Collagenase (Catalytic Domain)"/>
    <property type="match status" value="1"/>
</dbReference>
<keyword evidence="8" id="KW-0645">Protease</keyword>
<dbReference type="InterPro" id="IPR024079">
    <property type="entry name" value="MetalloPept_cat_dom_sf"/>
</dbReference>
<evidence type="ECO:0000256" key="9">
    <source>
        <dbReference type="ARBA" id="ARBA00022723"/>
    </source>
</evidence>
<reference evidence="15 16" key="1">
    <citation type="journal article" date="2016" name="Front. Microbiol.">
        <title>Comparative Genomics Analysis of Streptomyces Species Reveals Their Adaptation to the Marine Environment and Their Diversity at the Genomic Level.</title>
        <authorList>
            <person name="Tian X."/>
            <person name="Zhang Z."/>
            <person name="Yang T."/>
            <person name="Chen M."/>
            <person name="Li J."/>
            <person name="Chen F."/>
            <person name="Yang J."/>
            <person name="Li W."/>
            <person name="Zhang B."/>
            <person name="Zhang Z."/>
            <person name="Wu J."/>
            <person name="Zhang C."/>
            <person name="Long L."/>
            <person name="Xiao J."/>
        </authorList>
    </citation>
    <scope>NUCLEOTIDE SEQUENCE [LARGE SCALE GENOMIC DNA]</scope>
    <source>
        <strain evidence="15 16">SCSIO 10390</strain>
    </source>
</reference>
<dbReference type="GO" id="GO:0005576">
    <property type="term" value="C:extracellular region"/>
    <property type="evidence" value="ECO:0007669"/>
    <property type="project" value="UniProtKB-SubCell"/>
</dbReference>
<organism evidence="15 16">
    <name type="scientific">Streptomyces abyssalis</name>
    <dbReference type="NCBI Taxonomy" id="933944"/>
    <lineage>
        <taxon>Bacteria</taxon>
        <taxon>Bacillati</taxon>
        <taxon>Actinomycetota</taxon>
        <taxon>Actinomycetes</taxon>
        <taxon>Kitasatosporales</taxon>
        <taxon>Streptomycetaceae</taxon>
        <taxon>Streptomyces</taxon>
    </lineage>
</organism>
<keyword evidence="10" id="KW-0378">Hydrolase</keyword>
<dbReference type="PRINTS" id="PR00787">
    <property type="entry name" value="NEUTRALPTASE"/>
</dbReference>
<accession>A0A1E7JLP7</accession>